<gene>
    <name evidence="2" type="ORF">LKD71_00355</name>
</gene>
<feature type="region of interest" description="Disordered" evidence="1">
    <location>
        <begin position="53"/>
        <end position="75"/>
    </location>
</feature>
<accession>A0AAE3DPS9</accession>
<evidence type="ECO:0000313" key="2">
    <source>
        <dbReference type="EMBL" id="MCC2188281.1"/>
    </source>
</evidence>
<comment type="caution">
    <text evidence="2">The sequence shown here is derived from an EMBL/GenBank/DDBJ whole genome shotgun (WGS) entry which is preliminary data.</text>
</comment>
<reference evidence="2 3" key="1">
    <citation type="submission" date="2021-10" db="EMBL/GenBank/DDBJ databases">
        <title>Anaerobic single-cell dispensing facilitates the cultivation of human gut bacteria.</title>
        <authorList>
            <person name="Afrizal A."/>
        </authorList>
    </citation>
    <scope>NUCLEOTIDE SEQUENCE [LARGE SCALE GENOMIC DNA]</scope>
    <source>
        <strain evidence="2 3">CLA-AA-H277</strain>
    </source>
</reference>
<evidence type="ECO:0000256" key="1">
    <source>
        <dbReference type="SAM" id="MobiDB-lite"/>
    </source>
</evidence>
<organism evidence="2 3">
    <name type="scientific">Fusicatenibacter faecihominis</name>
    <dbReference type="NCBI Taxonomy" id="2881276"/>
    <lineage>
        <taxon>Bacteria</taxon>
        <taxon>Bacillati</taxon>
        <taxon>Bacillota</taxon>
        <taxon>Clostridia</taxon>
        <taxon>Lachnospirales</taxon>
        <taxon>Lachnospiraceae</taxon>
        <taxon>Fusicatenibacter</taxon>
    </lineage>
</organism>
<sequence length="178" mass="20059">MLYVGNTFDKKVNKGYKTIQNAKKEAEKNGLSVWDEEGVKLYPLKVEVTDDVPDDAALEEKPDGSVNAYDENGEKVGEVPAEEVKKIMDEITAEDVEAAAAATRSEEEVHGTIRRVFDGRLRLRRRPSFEDDAICGVTMFDEKNVEKKAKIGDRVLYKTTDGYWISGDPEHTEFIPEE</sequence>
<dbReference type="EMBL" id="JAJEPR010000001">
    <property type="protein sequence ID" value="MCC2188281.1"/>
    <property type="molecule type" value="Genomic_DNA"/>
</dbReference>
<proteinExistence type="predicted"/>
<dbReference type="RefSeq" id="WP_227613917.1">
    <property type="nucleotide sequence ID" value="NZ_JAJEPR010000001.1"/>
</dbReference>
<dbReference type="AlphaFoldDB" id="A0AAE3DPS9"/>
<keyword evidence="3" id="KW-1185">Reference proteome</keyword>
<name>A0AAE3DPS9_9FIRM</name>
<dbReference type="Proteomes" id="UP001197875">
    <property type="component" value="Unassembled WGS sequence"/>
</dbReference>
<protein>
    <submittedName>
        <fullName evidence="2">Uncharacterized protein</fullName>
    </submittedName>
</protein>
<evidence type="ECO:0000313" key="3">
    <source>
        <dbReference type="Proteomes" id="UP001197875"/>
    </source>
</evidence>